<dbReference type="InterPro" id="IPR036390">
    <property type="entry name" value="WH_DNA-bd_sf"/>
</dbReference>
<dbReference type="GO" id="GO:0006950">
    <property type="term" value="P:response to stress"/>
    <property type="evidence" value="ECO:0007669"/>
    <property type="project" value="TreeGrafter"/>
</dbReference>
<accession>A0A7W6RZR6</accession>
<dbReference type="SMART" id="SM00347">
    <property type="entry name" value="HTH_MARR"/>
    <property type="match status" value="1"/>
</dbReference>
<proteinExistence type="predicted"/>
<dbReference type="EMBL" id="JACIGI010000008">
    <property type="protein sequence ID" value="MBB4285609.1"/>
    <property type="molecule type" value="Genomic_DNA"/>
</dbReference>
<feature type="domain" description="HTH marR-type" evidence="1">
    <location>
        <begin position="1"/>
        <end position="128"/>
    </location>
</feature>
<dbReference type="PRINTS" id="PR00598">
    <property type="entry name" value="HTHMARR"/>
</dbReference>
<dbReference type="GO" id="GO:0003677">
    <property type="term" value="F:DNA binding"/>
    <property type="evidence" value="ECO:0007669"/>
    <property type="project" value="UniProtKB-KW"/>
</dbReference>
<dbReference type="InterPro" id="IPR036388">
    <property type="entry name" value="WH-like_DNA-bd_sf"/>
</dbReference>
<gene>
    <name evidence="2" type="ORF">GGD88_001328</name>
</gene>
<dbReference type="GO" id="GO:0003700">
    <property type="term" value="F:DNA-binding transcription factor activity"/>
    <property type="evidence" value="ECO:0007669"/>
    <property type="project" value="InterPro"/>
</dbReference>
<dbReference type="Pfam" id="PF12802">
    <property type="entry name" value="MarR_2"/>
    <property type="match status" value="1"/>
</dbReference>
<protein>
    <submittedName>
        <fullName evidence="2">DNA-binding MarR family transcriptional regulator</fullName>
    </submittedName>
</protein>
<keyword evidence="2" id="KW-0238">DNA-binding</keyword>
<evidence type="ECO:0000313" key="2">
    <source>
        <dbReference type="EMBL" id="MBB4285609.1"/>
    </source>
</evidence>
<name>A0A7W6RZR6_9PROT</name>
<dbReference type="InterPro" id="IPR039422">
    <property type="entry name" value="MarR/SlyA-like"/>
</dbReference>
<dbReference type="SUPFAM" id="SSF46785">
    <property type="entry name" value="Winged helix' DNA-binding domain"/>
    <property type="match status" value="1"/>
</dbReference>
<dbReference type="PANTHER" id="PTHR33164:SF95">
    <property type="entry name" value="TRANSCRIPTIONAL REGULATOR"/>
    <property type="match status" value="1"/>
</dbReference>
<evidence type="ECO:0000259" key="1">
    <source>
        <dbReference type="PROSITE" id="PS50995"/>
    </source>
</evidence>
<sequence length="128" mass="14265">MGFLLRRAYQRHLGLFSSMMVEDLTAMQFATLAKLEEVGETSQNRLGRLTAMDVATVKGVVGRLQGRGMVEKRRVPEDRRMTVIGLTDTGRTVLQRAKTCAATACEETLAPLSPEERHDLMSLLQKIT</sequence>
<dbReference type="PROSITE" id="PS50995">
    <property type="entry name" value="HTH_MARR_2"/>
    <property type="match status" value="1"/>
</dbReference>
<comment type="caution">
    <text evidence="2">The sequence shown here is derived from an EMBL/GenBank/DDBJ whole genome shotgun (WGS) entry which is preliminary data.</text>
</comment>
<evidence type="ECO:0000313" key="3">
    <source>
        <dbReference type="Proteomes" id="UP000555728"/>
    </source>
</evidence>
<dbReference type="AlphaFoldDB" id="A0A7W6RZR6"/>
<dbReference type="Gene3D" id="1.10.10.10">
    <property type="entry name" value="Winged helix-like DNA-binding domain superfamily/Winged helix DNA-binding domain"/>
    <property type="match status" value="1"/>
</dbReference>
<keyword evidence="3" id="KW-1185">Reference proteome</keyword>
<organism evidence="2 3">
    <name type="scientific">Roseospira goensis</name>
    <dbReference type="NCBI Taxonomy" id="391922"/>
    <lineage>
        <taxon>Bacteria</taxon>
        <taxon>Pseudomonadati</taxon>
        <taxon>Pseudomonadota</taxon>
        <taxon>Alphaproteobacteria</taxon>
        <taxon>Rhodospirillales</taxon>
        <taxon>Rhodospirillaceae</taxon>
        <taxon>Roseospira</taxon>
    </lineage>
</organism>
<reference evidence="2 3" key="1">
    <citation type="submission" date="2020-08" db="EMBL/GenBank/DDBJ databases">
        <title>Genome sequencing of Purple Non-Sulfur Bacteria from various extreme environments.</title>
        <authorList>
            <person name="Mayer M."/>
        </authorList>
    </citation>
    <scope>NUCLEOTIDE SEQUENCE [LARGE SCALE GENOMIC DNA]</scope>
    <source>
        <strain evidence="2 3">JA135</strain>
    </source>
</reference>
<dbReference type="InterPro" id="IPR000835">
    <property type="entry name" value="HTH_MarR-typ"/>
</dbReference>
<dbReference type="PANTHER" id="PTHR33164">
    <property type="entry name" value="TRANSCRIPTIONAL REGULATOR, MARR FAMILY"/>
    <property type="match status" value="1"/>
</dbReference>
<dbReference type="Proteomes" id="UP000555728">
    <property type="component" value="Unassembled WGS sequence"/>
</dbReference>
<dbReference type="RefSeq" id="WP_221237036.1">
    <property type="nucleotide sequence ID" value="NZ_JACIGI010000008.1"/>
</dbReference>